<proteinExistence type="predicted"/>
<dbReference type="AlphaFoldDB" id="A0A7L9WL43"/>
<feature type="domain" description="Phage head morphogenesis" evidence="1">
    <location>
        <begin position="165"/>
        <end position="245"/>
    </location>
</feature>
<reference evidence="3 4" key="1">
    <citation type="submission" date="2019-10" db="EMBL/GenBank/DDBJ databases">
        <title>Pseudopuniceibacterium sp. HQ09 islated from Antarctica.</title>
        <authorList>
            <person name="Liao L."/>
            <person name="Su S."/>
            <person name="Chen B."/>
            <person name="Yu Y."/>
        </authorList>
    </citation>
    <scope>NUCLEOTIDE SEQUENCE [LARGE SCALE GENOMIC DNA]</scope>
    <source>
        <strain evidence="3 4">HQ09</strain>
    </source>
</reference>
<dbReference type="Pfam" id="PF18810">
    <property type="entry name" value="PBECR2"/>
    <property type="match status" value="1"/>
</dbReference>
<evidence type="ECO:0000313" key="3">
    <source>
        <dbReference type="EMBL" id="QOL80417.1"/>
    </source>
</evidence>
<name>A0A7L9WL43_9RHOB</name>
<evidence type="ECO:0000259" key="1">
    <source>
        <dbReference type="Pfam" id="PF04233"/>
    </source>
</evidence>
<dbReference type="EMBL" id="CP045201">
    <property type="protein sequence ID" value="QOL80417.1"/>
    <property type="molecule type" value="Genomic_DNA"/>
</dbReference>
<evidence type="ECO:0000313" key="4">
    <source>
        <dbReference type="Proteomes" id="UP000594118"/>
    </source>
</evidence>
<gene>
    <name evidence="3" type="ORF">F3W81_06080</name>
</gene>
<dbReference type="KEGG" id="pshq:F3W81_06080"/>
<keyword evidence="4" id="KW-1185">Reference proteome</keyword>
<protein>
    <submittedName>
        <fullName evidence="3">Head morphogenesis protein</fullName>
    </submittedName>
</protein>
<feature type="domain" description="Phage-Barnase-EndoU-ColicinE5/D-RelE like nuclease 2" evidence="2">
    <location>
        <begin position="358"/>
        <end position="494"/>
    </location>
</feature>
<dbReference type="RefSeq" id="WP_193082738.1">
    <property type="nucleotide sequence ID" value="NZ_CP045201.1"/>
</dbReference>
<sequence length="496" mass="56004">MAAAERHFTRRLAAAAKAIQSASDFDEAARNLLGLAATWTPDALGALVRQATELAALEGREVVFAEDDAPAAFAEADLSRQDFREQIDYLTQKRGKPTRAWTDAMHGDHDRAFVVAGVTDTAMLEEFQAAVIDGAKTYDIKTFGKEFDRLVETYGWSYNGGRNWRVRTIFETNIRTSYMAGRLRQMRDPDMVKIRPYWQYIHADTRVPLEPRPEHVLWDGIILMWDDPWWDLHFPPNDWKCSCGVRTLSRGDLRRMGKTGPDTAPEVTTHPFTHQASGETVQLPEGIGYGWDYMPGDTWERGLVPSALTEEAGGLIHEGRHVAQIDTPSSLEDLIAAAKPFKAKPLAEGLPDEDYVRAFLEPFGADIGAAVLWEDASGTKLPISDQLFQDRQGNWKVGKRNRATLTPLMAETLLDPDEIWIGVAAKTDPINPDQTELIVDRRYIRTDKETGLMVVFEIGRKWWEAITAYAPTNKKRDPDLKLLDRRRGGKLVWKRK</sequence>
<accession>A0A7L9WL43</accession>
<evidence type="ECO:0000259" key="2">
    <source>
        <dbReference type="Pfam" id="PF18810"/>
    </source>
</evidence>
<organism evidence="3 4">
    <name type="scientific">Pseudooceanicola spongiae</name>
    <dbReference type="NCBI Taxonomy" id="2613965"/>
    <lineage>
        <taxon>Bacteria</taxon>
        <taxon>Pseudomonadati</taxon>
        <taxon>Pseudomonadota</taxon>
        <taxon>Alphaproteobacteria</taxon>
        <taxon>Rhodobacterales</taxon>
        <taxon>Paracoccaceae</taxon>
        <taxon>Pseudooceanicola</taxon>
    </lineage>
</organism>
<dbReference type="InterPro" id="IPR041110">
    <property type="entry name" value="PBECR2"/>
</dbReference>
<dbReference type="Pfam" id="PF04233">
    <property type="entry name" value="Phage_Mu_F"/>
    <property type="match status" value="1"/>
</dbReference>
<dbReference type="InterPro" id="IPR006528">
    <property type="entry name" value="Phage_head_morphogenesis_dom"/>
</dbReference>
<dbReference type="Proteomes" id="UP000594118">
    <property type="component" value="Chromosome"/>
</dbReference>